<evidence type="ECO:0000259" key="2">
    <source>
        <dbReference type="Pfam" id="PF22479"/>
    </source>
</evidence>
<feature type="domain" description="Cyanophage baseplate Pam3 plug gp18" evidence="2">
    <location>
        <begin position="4"/>
        <end position="103"/>
    </location>
</feature>
<dbReference type="eggNOG" id="ENOG5032YB6">
    <property type="taxonomic scope" value="Bacteria"/>
</dbReference>
<dbReference type="OrthoDB" id="1697005at2"/>
<evidence type="ECO:0000256" key="1">
    <source>
        <dbReference type="SAM" id="MobiDB-lite"/>
    </source>
</evidence>
<evidence type="ECO:0000313" key="3">
    <source>
        <dbReference type="EMBL" id="GAK47703.1"/>
    </source>
</evidence>
<name>A0A081BI35_9LACO</name>
<reference evidence="3" key="1">
    <citation type="journal article" date="2014" name="Genome Announc.">
        <title>Draft Genome Sequence of Lactobacillus oryzae Strain SG293T.</title>
        <authorList>
            <person name="Tanizawa Y."/>
            <person name="Fujisawa T."/>
            <person name="Mochizuki T."/>
            <person name="Kaminuma E."/>
            <person name="Nakamura Y."/>
            <person name="Tohno M."/>
        </authorList>
    </citation>
    <scope>NUCLEOTIDE SEQUENCE [LARGE SCALE GENOMIC DNA]</scope>
    <source>
        <strain evidence="3">SG293</strain>
    </source>
</reference>
<dbReference type="STRING" id="1291743.LOSG293_110190"/>
<comment type="caution">
    <text evidence="3">The sequence shown here is derived from an EMBL/GenBank/DDBJ whole genome shotgun (WGS) entry which is preliminary data.</text>
</comment>
<evidence type="ECO:0000313" key="4">
    <source>
        <dbReference type="Proteomes" id="UP000028700"/>
    </source>
</evidence>
<keyword evidence="4" id="KW-1185">Reference proteome</keyword>
<feature type="region of interest" description="Disordered" evidence="1">
    <location>
        <begin position="114"/>
        <end position="153"/>
    </location>
</feature>
<dbReference type="AlphaFoldDB" id="A0A081BI35"/>
<dbReference type="Pfam" id="PF22479">
    <property type="entry name" value="Pam3_gp18"/>
    <property type="match status" value="1"/>
</dbReference>
<protein>
    <recommendedName>
        <fullName evidence="2">Cyanophage baseplate Pam3 plug gp18 domain-containing protein</fullName>
    </recommendedName>
</protein>
<dbReference type="Proteomes" id="UP000028700">
    <property type="component" value="Unassembled WGS sequence"/>
</dbReference>
<gene>
    <name evidence="3" type="ORF">LOSG293_110190</name>
</gene>
<sequence length="153" mass="17308">MEYDYLDFNIDDFPQEFEHDFNGVSFTLKIYYNRVGDSFHIDIKDEYGVDIVLGEKLVYGQALWMSVNDQRLPVVVLTPIDEDGEETEVSALNFPVRVKLAFLGEEQNDDIVVDNDDLALTDESDEETDDADDSTDADMNLYGNDSTVGGERG</sequence>
<accession>A0A081BI35</accession>
<dbReference type="EMBL" id="BBJM01000011">
    <property type="protein sequence ID" value="GAK47703.1"/>
    <property type="molecule type" value="Genomic_DNA"/>
</dbReference>
<dbReference type="InterPro" id="IPR054252">
    <property type="entry name" value="Pam3_gp18"/>
</dbReference>
<feature type="compositionally biased region" description="Acidic residues" evidence="1">
    <location>
        <begin position="114"/>
        <end position="136"/>
    </location>
</feature>
<dbReference type="RefSeq" id="WP_051907206.1">
    <property type="nucleotide sequence ID" value="NZ_BBAZ01000001.1"/>
</dbReference>
<proteinExistence type="predicted"/>
<organism evidence="3 4">
    <name type="scientific">Secundilactobacillus oryzae JCM 18671</name>
    <dbReference type="NCBI Taxonomy" id="1291743"/>
    <lineage>
        <taxon>Bacteria</taxon>
        <taxon>Bacillati</taxon>
        <taxon>Bacillota</taxon>
        <taxon>Bacilli</taxon>
        <taxon>Lactobacillales</taxon>
        <taxon>Lactobacillaceae</taxon>
        <taxon>Secundilactobacillus</taxon>
    </lineage>
</organism>